<organism evidence="8 9">
    <name type="scientific">Okeanomitos corallinicola TIOX110</name>
    <dbReference type="NCBI Taxonomy" id="3133117"/>
    <lineage>
        <taxon>Bacteria</taxon>
        <taxon>Bacillati</taxon>
        <taxon>Cyanobacteriota</taxon>
        <taxon>Cyanophyceae</taxon>
        <taxon>Nostocales</taxon>
        <taxon>Aphanizomenonaceae</taxon>
        <taxon>Okeanomitos</taxon>
    </lineage>
</organism>
<evidence type="ECO:0000256" key="5">
    <source>
        <dbReference type="ARBA" id="ARBA00022989"/>
    </source>
</evidence>
<evidence type="ECO:0000256" key="2">
    <source>
        <dbReference type="ARBA" id="ARBA00022448"/>
    </source>
</evidence>
<accession>A0ABZ2UWI3</accession>
<keyword evidence="5 7" id="KW-1133">Transmembrane helix</keyword>
<dbReference type="PANTHER" id="PTHR30151">
    <property type="entry name" value="ALKANE SULFONATE ABC TRANSPORTER-RELATED, MEMBRANE SUBUNIT"/>
    <property type="match status" value="1"/>
</dbReference>
<dbReference type="SUPFAM" id="SSF161098">
    <property type="entry name" value="MetI-like"/>
    <property type="match status" value="1"/>
</dbReference>
<gene>
    <name evidence="8" type="ORF">WJM97_07005</name>
</gene>
<name>A0ABZ2UWI3_9CYAN</name>
<evidence type="ECO:0000313" key="9">
    <source>
        <dbReference type="Proteomes" id="UP001483337"/>
    </source>
</evidence>
<evidence type="ECO:0000256" key="3">
    <source>
        <dbReference type="ARBA" id="ARBA00022475"/>
    </source>
</evidence>
<comment type="subcellular location">
    <subcellularLocation>
        <location evidence="1">Cell membrane</location>
        <topology evidence="1">Multi-pass membrane protein</topology>
    </subcellularLocation>
</comment>
<reference evidence="8 9" key="1">
    <citation type="submission" date="2024-04" db="EMBL/GenBank/DDBJ databases">
        <title>Okeanomitos corallinicola gen. &amp; sp. nov. (Nostocales, Cyanobacteria), a new toxic marine heterocyst-forming cyanobacterium from a coral reef.</title>
        <authorList>
            <person name="Li H."/>
            <person name="Li R."/>
            <person name="Kang J."/>
            <person name="Hii K.S."/>
            <person name="Mohamed H.F."/>
            <person name="Xu X."/>
            <person name="Luo Z."/>
        </authorList>
    </citation>
    <scope>NUCLEOTIDE SEQUENCE [LARGE SCALE GENOMIC DNA]</scope>
    <source>
        <strain evidence="8 9">TIOX110</strain>
    </source>
</reference>
<keyword evidence="4 7" id="KW-0812">Transmembrane</keyword>
<dbReference type="InterPro" id="IPR035906">
    <property type="entry name" value="MetI-like_sf"/>
</dbReference>
<dbReference type="EMBL" id="CP150886">
    <property type="protein sequence ID" value="WZB89426.1"/>
    <property type="molecule type" value="Genomic_DNA"/>
</dbReference>
<feature type="transmembrane region" description="Helical" evidence="7">
    <location>
        <begin position="47"/>
        <end position="67"/>
    </location>
</feature>
<proteinExistence type="predicted"/>
<keyword evidence="6 7" id="KW-0472">Membrane</keyword>
<feature type="transmembrane region" description="Helical" evidence="7">
    <location>
        <begin position="73"/>
        <end position="94"/>
    </location>
</feature>
<feature type="transmembrane region" description="Helical" evidence="7">
    <location>
        <begin position="20"/>
        <end position="40"/>
    </location>
</feature>
<evidence type="ECO:0000313" key="8">
    <source>
        <dbReference type="EMBL" id="WZB89426.1"/>
    </source>
</evidence>
<evidence type="ECO:0000256" key="7">
    <source>
        <dbReference type="SAM" id="Phobius"/>
    </source>
</evidence>
<feature type="transmembrane region" description="Helical" evidence="7">
    <location>
        <begin position="153"/>
        <end position="180"/>
    </location>
</feature>
<keyword evidence="3" id="KW-1003">Cell membrane</keyword>
<evidence type="ECO:0000256" key="6">
    <source>
        <dbReference type="ARBA" id="ARBA00023136"/>
    </source>
</evidence>
<feature type="transmembrane region" description="Helical" evidence="7">
    <location>
        <begin position="114"/>
        <end position="133"/>
    </location>
</feature>
<dbReference type="RefSeq" id="WP_353932327.1">
    <property type="nucleotide sequence ID" value="NZ_CP150886.1"/>
</dbReference>
<keyword evidence="9" id="KW-1185">Reference proteome</keyword>
<protein>
    <submittedName>
        <fullName evidence="8">Nitrate transporter</fullName>
    </submittedName>
</protein>
<dbReference type="PANTHER" id="PTHR30151:SF0">
    <property type="entry name" value="ABC TRANSPORTER PERMEASE PROTEIN MJ0413-RELATED"/>
    <property type="match status" value="1"/>
</dbReference>
<evidence type="ECO:0000256" key="4">
    <source>
        <dbReference type="ARBA" id="ARBA00022692"/>
    </source>
</evidence>
<sequence length="192" mass="21421">MENSILLDILATLQRLFVGYIPAAALGIFIGFVIGINGIVYQLFSRLFQIPNSIPSIAFLPMALILFKENETAAIFVVFSGVLWQIIVETATGIQKFKQQDNNFRVAIHYIFRALRSGMWIAWFTVIATEMLAGSKGLGFLVWNGYKASNPKYIIDALLYIAIIGVFLDQLLDFVGYILAQIAKDKSKSSDN</sequence>
<evidence type="ECO:0000256" key="1">
    <source>
        <dbReference type="ARBA" id="ARBA00004651"/>
    </source>
</evidence>
<keyword evidence="2" id="KW-0813">Transport</keyword>
<dbReference type="Proteomes" id="UP001483337">
    <property type="component" value="Chromosome"/>
</dbReference>